<keyword evidence="1" id="KW-0472">Membrane</keyword>
<keyword evidence="1" id="KW-1133">Transmembrane helix</keyword>
<keyword evidence="1" id="KW-0812">Transmembrane</keyword>
<evidence type="ECO:0000256" key="1">
    <source>
        <dbReference type="SAM" id="Phobius"/>
    </source>
</evidence>
<gene>
    <name evidence="2" type="primary">Necator_chrV.g17905</name>
    <name evidence="2" type="ORF">RB195_013115</name>
</gene>
<protein>
    <submittedName>
        <fullName evidence="2">Uncharacterized protein</fullName>
    </submittedName>
</protein>
<reference evidence="2 3" key="1">
    <citation type="submission" date="2023-08" db="EMBL/GenBank/DDBJ databases">
        <title>A Necator americanus chromosomal reference genome.</title>
        <authorList>
            <person name="Ilik V."/>
            <person name="Petrzelkova K.J."/>
            <person name="Pardy F."/>
            <person name="Fuh T."/>
            <person name="Niatou-Singa F.S."/>
            <person name="Gouil Q."/>
            <person name="Baker L."/>
            <person name="Ritchie M.E."/>
            <person name="Jex A.R."/>
            <person name="Gazzola D."/>
            <person name="Li H."/>
            <person name="Toshio Fujiwara R."/>
            <person name="Zhan B."/>
            <person name="Aroian R.V."/>
            <person name="Pafco B."/>
            <person name="Schwarz E.M."/>
        </authorList>
    </citation>
    <scope>NUCLEOTIDE SEQUENCE [LARGE SCALE GENOMIC DNA]</scope>
    <source>
        <strain evidence="2 3">Aroian</strain>
        <tissue evidence="2">Whole animal</tissue>
    </source>
</reference>
<dbReference type="Proteomes" id="UP001303046">
    <property type="component" value="Unassembled WGS sequence"/>
</dbReference>
<organism evidence="2 3">
    <name type="scientific">Necator americanus</name>
    <name type="common">Human hookworm</name>
    <dbReference type="NCBI Taxonomy" id="51031"/>
    <lineage>
        <taxon>Eukaryota</taxon>
        <taxon>Metazoa</taxon>
        <taxon>Ecdysozoa</taxon>
        <taxon>Nematoda</taxon>
        <taxon>Chromadorea</taxon>
        <taxon>Rhabditida</taxon>
        <taxon>Rhabditina</taxon>
        <taxon>Rhabditomorpha</taxon>
        <taxon>Strongyloidea</taxon>
        <taxon>Ancylostomatidae</taxon>
        <taxon>Bunostominae</taxon>
        <taxon>Necator</taxon>
    </lineage>
</organism>
<accession>A0ABR1DU19</accession>
<dbReference type="EMBL" id="JAVFWL010000005">
    <property type="protein sequence ID" value="KAK6753928.1"/>
    <property type="molecule type" value="Genomic_DNA"/>
</dbReference>
<evidence type="ECO:0000313" key="2">
    <source>
        <dbReference type="EMBL" id="KAK6753928.1"/>
    </source>
</evidence>
<evidence type="ECO:0000313" key="3">
    <source>
        <dbReference type="Proteomes" id="UP001303046"/>
    </source>
</evidence>
<sequence length="125" mass="14148">MLNNNRLILSSMCISREIPESSETSSMASSWYVGSKNLQNRVEQVPGSYHLVWVSSIFHTGLADILDHWLAILGTALCYIVMRTICGAYFFRLLIVIMYWSVLCQKSELSEFLSSLSIFHPCCSS</sequence>
<keyword evidence="3" id="KW-1185">Reference proteome</keyword>
<comment type="caution">
    <text evidence="2">The sequence shown here is derived from an EMBL/GenBank/DDBJ whole genome shotgun (WGS) entry which is preliminary data.</text>
</comment>
<name>A0ABR1DU19_NECAM</name>
<feature type="transmembrane region" description="Helical" evidence="1">
    <location>
        <begin position="69"/>
        <end position="91"/>
    </location>
</feature>
<proteinExistence type="predicted"/>